<dbReference type="HOGENOM" id="CLU_044876_1_0_1"/>
<protein>
    <submittedName>
        <fullName evidence="4">Putative isoflavone reductase family protein</fullName>
    </submittedName>
</protein>
<dbReference type="GO" id="GO:0016491">
    <property type="term" value="F:oxidoreductase activity"/>
    <property type="evidence" value="ECO:0007669"/>
    <property type="project" value="UniProtKB-KW"/>
</dbReference>
<name>M7SXX1_EUTLA</name>
<keyword evidence="1" id="KW-0521">NADP</keyword>
<dbReference type="KEGG" id="ela:UCREL1_3585"/>
<sequence length="473" mass="52930">MVENNRVTKIAIVGATGTVGSFIVAELLKRGQHTVTALTRASSPCAPPSGVQIATVDYAKPETLVAALRGQDVLIITMSVRAPKETQLQLVDAAAAAGVPFVLPNHWCPDVADTQFGEDILLGPTELEARTRIEELGVSAWVGMVTSFWYEYSLGFGPTRYGLDWKERSFTFFDEGETQINTITWPQSGRAVASLLSLPLEPETEGGPSLSGYKNKFVYVSSFCVDQKAMFESVLRVSGTSRSDWTIKHEETTQRYADAKKRLFAGDRAAFSTVLYGRVFFQDGVGNYEARRGLDNDVLGLPKEDIDEFTKIAIERAEAGIGHDIMSFMPPMMASALRADEELLYRIRAFLYDLRNMAHDRASERRIHSTKDELYLGAPYFTPAEVAHIKTAIVNQAYRPGCDQLPTVVEFVRLCLAGFFNTHKSSGYVQPYDLAPIYERAFGISVYELQDAQFLFRLRRQGLRRTQYYLRQQ</sequence>
<keyword evidence="5" id="KW-1185">Reference proteome</keyword>
<feature type="domain" description="NmrA-like" evidence="3">
    <location>
        <begin position="9"/>
        <end position="116"/>
    </location>
</feature>
<dbReference type="Gene3D" id="3.40.50.720">
    <property type="entry name" value="NAD(P)-binding Rossmann-like Domain"/>
    <property type="match status" value="1"/>
</dbReference>
<dbReference type="AlphaFoldDB" id="M7SXX1"/>
<dbReference type="EMBL" id="KB706093">
    <property type="protein sequence ID" value="EMR69403.1"/>
    <property type="molecule type" value="Genomic_DNA"/>
</dbReference>
<evidence type="ECO:0000259" key="3">
    <source>
        <dbReference type="Pfam" id="PF05368"/>
    </source>
</evidence>
<gene>
    <name evidence="4" type="ORF">UCREL1_3585</name>
</gene>
<dbReference type="Proteomes" id="UP000012174">
    <property type="component" value="Unassembled WGS sequence"/>
</dbReference>
<keyword evidence="2" id="KW-0560">Oxidoreductase</keyword>
<dbReference type="SUPFAM" id="SSF51735">
    <property type="entry name" value="NAD(P)-binding Rossmann-fold domains"/>
    <property type="match status" value="1"/>
</dbReference>
<reference evidence="5" key="1">
    <citation type="journal article" date="2013" name="Genome Announc.">
        <title>Draft genome sequence of the grapevine dieback fungus Eutypa lata UCR-EL1.</title>
        <authorList>
            <person name="Blanco-Ulate B."/>
            <person name="Rolshausen P.E."/>
            <person name="Cantu D."/>
        </authorList>
    </citation>
    <scope>NUCLEOTIDE SEQUENCE [LARGE SCALE GENOMIC DNA]</scope>
    <source>
        <strain evidence="5">UCR-EL1</strain>
    </source>
</reference>
<evidence type="ECO:0000313" key="4">
    <source>
        <dbReference type="EMBL" id="EMR69403.1"/>
    </source>
</evidence>
<evidence type="ECO:0000313" key="5">
    <source>
        <dbReference type="Proteomes" id="UP000012174"/>
    </source>
</evidence>
<accession>M7SXX1</accession>
<dbReference type="InterPro" id="IPR051609">
    <property type="entry name" value="NmrA/Isoflavone_reductase-like"/>
</dbReference>
<dbReference type="InterPro" id="IPR008030">
    <property type="entry name" value="NmrA-like"/>
</dbReference>
<proteinExistence type="predicted"/>
<evidence type="ECO:0000256" key="2">
    <source>
        <dbReference type="ARBA" id="ARBA00023002"/>
    </source>
</evidence>
<dbReference type="Pfam" id="PF05368">
    <property type="entry name" value="NmrA"/>
    <property type="match status" value="1"/>
</dbReference>
<dbReference type="InterPro" id="IPR036291">
    <property type="entry name" value="NAD(P)-bd_dom_sf"/>
</dbReference>
<dbReference type="PANTHER" id="PTHR47706:SF7">
    <property type="entry name" value="CIPA-LIKE, PUTATIVE (AFU_ORTHOLOGUE AFUA_1G01630)-RELATED"/>
    <property type="match status" value="1"/>
</dbReference>
<dbReference type="OMA" id="INTITWP"/>
<evidence type="ECO:0000256" key="1">
    <source>
        <dbReference type="ARBA" id="ARBA00022857"/>
    </source>
</evidence>
<dbReference type="eggNOG" id="ENOG502QTQ8">
    <property type="taxonomic scope" value="Eukaryota"/>
</dbReference>
<dbReference type="PANTHER" id="PTHR47706">
    <property type="entry name" value="NMRA-LIKE FAMILY PROTEIN"/>
    <property type="match status" value="1"/>
</dbReference>
<organism evidence="4 5">
    <name type="scientific">Eutypa lata (strain UCR-EL1)</name>
    <name type="common">Grapevine dieback disease fungus</name>
    <name type="synonym">Eutypa armeniacae</name>
    <dbReference type="NCBI Taxonomy" id="1287681"/>
    <lineage>
        <taxon>Eukaryota</taxon>
        <taxon>Fungi</taxon>
        <taxon>Dikarya</taxon>
        <taxon>Ascomycota</taxon>
        <taxon>Pezizomycotina</taxon>
        <taxon>Sordariomycetes</taxon>
        <taxon>Xylariomycetidae</taxon>
        <taxon>Xylariales</taxon>
        <taxon>Diatrypaceae</taxon>
        <taxon>Eutypa</taxon>
    </lineage>
</organism>
<dbReference type="OrthoDB" id="419598at2759"/>